<dbReference type="GO" id="GO:0006308">
    <property type="term" value="P:DNA catabolic process"/>
    <property type="evidence" value="ECO:0007669"/>
    <property type="project" value="InterPro"/>
</dbReference>
<dbReference type="AlphaFoldDB" id="T1D8B3"/>
<organism evidence="2">
    <name type="scientific">mine drainage metagenome</name>
    <dbReference type="NCBI Taxonomy" id="410659"/>
    <lineage>
        <taxon>unclassified sequences</taxon>
        <taxon>metagenomes</taxon>
        <taxon>ecological metagenomes</taxon>
    </lineage>
</organism>
<name>T1D8B3_9ZZZZ</name>
<dbReference type="PANTHER" id="PTHR30008:SF0">
    <property type="entry name" value="EXODEOXYRIBONUCLEASE 7 LARGE SUBUNIT"/>
    <property type="match status" value="1"/>
</dbReference>
<dbReference type="InterPro" id="IPR020579">
    <property type="entry name" value="Exonuc_VII_lsu_C"/>
</dbReference>
<feature type="domain" description="Exonuclease VII large subunit C-terminal" evidence="1">
    <location>
        <begin position="2"/>
        <end position="162"/>
    </location>
</feature>
<gene>
    <name evidence="2" type="ORF">B1A_02856</name>
</gene>
<comment type="caution">
    <text evidence="2">The sequence shown here is derived from an EMBL/GenBank/DDBJ whole genome shotgun (WGS) entry which is preliminary data.</text>
</comment>
<dbReference type="GO" id="GO:0009318">
    <property type="term" value="C:exodeoxyribonuclease VII complex"/>
    <property type="evidence" value="ECO:0007669"/>
    <property type="project" value="InterPro"/>
</dbReference>
<dbReference type="PANTHER" id="PTHR30008">
    <property type="entry name" value="EXODEOXYRIBONUCLEASE 7 LARGE SUBUNIT"/>
    <property type="match status" value="1"/>
</dbReference>
<dbReference type="Pfam" id="PF02601">
    <property type="entry name" value="Exonuc_VII_L"/>
    <property type="match status" value="1"/>
</dbReference>
<proteinExistence type="predicted"/>
<dbReference type="EMBL" id="AUZX01002103">
    <property type="protein sequence ID" value="EQD77649.1"/>
    <property type="molecule type" value="Genomic_DNA"/>
</dbReference>
<evidence type="ECO:0000259" key="1">
    <source>
        <dbReference type="Pfam" id="PF02601"/>
    </source>
</evidence>
<dbReference type="GO" id="GO:0008855">
    <property type="term" value="F:exodeoxyribonuclease VII activity"/>
    <property type="evidence" value="ECO:0007669"/>
    <property type="project" value="InterPro"/>
</dbReference>
<reference evidence="2" key="1">
    <citation type="submission" date="2013-08" db="EMBL/GenBank/DDBJ databases">
        <authorList>
            <person name="Mendez C."/>
            <person name="Richter M."/>
            <person name="Ferrer M."/>
            <person name="Sanchez J."/>
        </authorList>
    </citation>
    <scope>NUCLEOTIDE SEQUENCE</scope>
</reference>
<sequence>MAAELAVPDLAALRAELVARRLRLRRGGLGALKVEREGLSRRHLRLARMAPLARVESGRQDLDRAQARLTAACRRILRQERLALLSRTEMLAARGPAPRLLRAREEFAGRVGRLEALSPLRVLGRGYSITFRGDTGQVIRAGAEVAPDVEILTRLHRGVVRSRVTAVEPSQEVVSDGT</sequence>
<reference evidence="2" key="2">
    <citation type="journal article" date="2014" name="ISME J.">
        <title>Microbial stratification in low pH oxic and suboxic macroscopic growths along an acid mine drainage.</title>
        <authorList>
            <person name="Mendez-Garcia C."/>
            <person name="Mesa V."/>
            <person name="Sprenger R.R."/>
            <person name="Richter M."/>
            <person name="Diez M.S."/>
            <person name="Solano J."/>
            <person name="Bargiela R."/>
            <person name="Golyshina O.V."/>
            <person name="Manteca A."/>
            <person name="Ramos J.L."/>
            <person name="Gallego J.R."/>
            <person name="Llorente I."/>
            <person name="Martins Dos Santos V.A."/>
            <person name="Jensen O.N."/>
            <person name="Pelaez A.I."/>
            <person name="Sanchez J."/>
            <person name="Ferrer M."/>
        </authorList>
    </citation>
    <scope>NUCLEOTIDE SEQUENCE</scope>
</reference>
<dbReference type="InterPro" id="IPR003753">
    <property type="entry name" value="Exonuc_VII_L"/>
</dbReference>
<evidence type="ECO:0000313" key="2">
    <source>
        <dbReference type="EMBL" id="EQD77649.1"/>
    </source>
</evidence>
<accession>T1D8B3</accession>
<protein>
    <submittedName>
        <fullName evidence="2">Exodeoxyribonuclease VII, large subunit</fullName>
    </submittedName>
</protein>